<feature type="domain" description="VOC" evidence="3">
    <location>
        <begin position="285"/>
        <end position="400"/>
    </location>
</feature>
<evidence type="ECO:0000313" key="5">
    <source>
        <dbReference type="Proteomes" id="UP000451860"/>
    </source>
</evidence>
<keyword evidence="2" id="KW-0479">Metal-binding</keyword>
<dbReference type="Pfam" id="PF01261">
    <property type="entry name" value="AP_endonuc_2"/>
    <property type="match status" value="1"/>
</dbReference>
<name>A0A7J5UNM0_9MICO</name>
<comment type="cofactor">
    <cofactor evidence="2">
        <name>a divalent metal cation</name>
        <dbReference type="ChEBI" id="CHEBI:60240"/>
    </cofactor>
</comment>
<dbReference type="Pfam" id="PF14696">
    <property type="entry name" value="Glyoxalase_5"/>
    <property type="match status" value="1"/>
</dbReference>
<dbReference type="InterPro" id="IPR013022">
    <property type="entry name" value="Xyl_isomerase-like_TIM-brl"/>
</dbReference>
<dbReference type="Pfam" id="PF00903">
    <property type="entry name" value="Glyoxalase"/>
    <property type="match status" value="1"/>
</dbReference>
<dbReference type="SUPFAM" id="SSF51658">
    <property type="entry name" value="Xylose isomerase-like"/>
    <property type="match status" value="1"/>
</dbReference>
<feature type="domain" description="VOC" evidence="3">
    <location>
        <begin position="448"/>
        <end position="591"/>
    </location>
</feature>
<comment type="pathway">
    <text evidence="2">Aromatic compound metabolism; 3,4-dihydroxybenzoate biosynthesis.</text>
</comment>
<dbReference type="Proteomes" id="UP000451860">
    <property type="component" value="Unassembled WGS sequence"/>
</dbReference>
<feature type="binding site" evidence="2">
    <location>
        <position position="137"/>
    </location>
    <ligand>
        <name>a divalent metal cation</name>
        <dbReference type="ChEBI" id="CHEBI:60240"/>
        <note>catalytic</note>
    </ligand>
</feature>
<dbReference type="InterPro" id="IPR036237">
    <property type="entry name" value="Xyl_isomerase-like_sf"/>
</dbReference>
<dbReference type="AlphaFoldDB" id="A0A7J5UNM0"/>
<comment type="similarity">
    <text evidence="2">Belongs to the bacterial two-domain DSD family.</text>
</comment>
<evidence type="ECO:0000256" key="1">
    <source>
        <dbReference type="ARBA" id="ARBA00023277"/>
    </source>
</evidence>
<feature type="binding site" evidence="2">
    <location>
        <position position="168"/>
    </location>
    <ligand>
        <name>a divalent metal cation</name>
        <dbReference type="ChEBI" id="CHEBI:60240"/>
        <note>catalytic</note>
    </ligand>
</feature>
<comment type="catalytic activity">
    <reaction evidence="2">
        <text>3-dehydroshikimate = 3,4-dihydroxybenzoate + H2O</text>
        <dbReference type="Rhea" id="RHEA:24848"/>
        <dbReference type="ChEBI" id="CHEBI:15377"/>
        <dbReference type="ChEBI" id="CHEBI:16630"/>
        <dbReference type="ChEBI" id="CHEBI:36241"/>
        <dbReference type="EC" id="4.2.1.118"/>
    </reaction>
</comment>
<dbReference type="InterPro" id="IPR043700">
    <property type="entry name" value="DSD"/>
</dbReference>
<comment type="caution">
    <text evidence="4">The sequence shown here is derived from an EMBL/GenBank/DDBJ whole genome shotgun (WGS) entry which is preliminary data.</text>
</comment>
<sequence>MTGRRRSIATVCLSGALEDKLAAAAHAGFDGVELFAPDLVGSHLSPAQARDLCADLGLGIDLYQPFRDVEGAPPELHARTLRRARHAFDVMAQLGTDTVLVCSSVAPWVIADDDLAAAQLRDLAEEAAARGLRIAYEALAWGSVVSTWEHSWEIVRRADHPALGLCLDSFHVLSRTDDVAGIAGVPGEKIFYLQLADAPSLDMDVLQWSRHHRLFPGQGSFDLPGFVGTVLAAGYAGPLSLEVFNDVFRQSVPALTAVDAMRSLVDLESKVDDGAGLTPAPTRPRPGFVEIEASPGSALRVRAALRALGFARTGVHRSKPVELWEQGTAALLLNTSRPTATPRPDAAITALGVAVEDPAGAARRAEELLAPPLPRVVGAREAQLPAFIAPDGTAVFLCGPDDGPGGWRADFAPVQDTDGATVPAGDVPAAAGEPAPVPARPAAVGLVAVDHVTLTQPFDRSDEATLFFRSVLGLTVRDAAEVSGLFGLVRTTVLGAGDLAVGLNSSVLRRGSWAPGVPAPQSVTFRTDDVFATARALRERGAPLLRIPANYYDDLAARLDVDEGLLAALREHDVMYDRDADGGEYLHLFTRVIGSQVFFEVAQRRGGYRGYGAADAPVRMAAHAAVRTHA</sequence>
<dbReference type="InterPro" id="IPR050312">
    <property type="entry name" value="IolE/XylAMocC-like"/>
</dbReference>
<dbReference type="EC" id="4.2.1.118" evidence="2"/>
<protein>
    <recommendedName>
        <fullName evidence="2">3-dehydroshikimate dehydratase</fullName>
        <shortName evidence="2">DSD</shortName>
        <ecNumber evidence="2">4.2.1.118</ecNumber>
    </recommendedName>
</protein>
<proteinExistence type="inferred from homology"/>
<dbReference type="PROSITE" id="PS51819">
    <property type="entry name" value="VOC"/>
    <property type="match status" value="2"/>
</dbReference>
<gene>
    <name evidence="4" type="ORF">GB883_11605</name>
</gene>
<keyword evidence="2" id="KW-0456">Lyase</keyword>
<dbReference type="OrthoDB" id="9780241at2"/>
<dbReference type="PANTHER" id="PTHR12110:SF21">
    <property type="entry name" value="XYLOSE ISOMERASE-LIKE TIM BARREL DOMAIN-CONTAINING PROTEIN"/>
    <property type="match status" value="1"/>
</dbReference>
<feature type="binding site" evidence="2">
    <location>
        <position position="194"/>
    </location>
    <ligand>
        <name>a divalent metal cation</name>
        <dbReference type="ChEBI" id="CHEBI:60240"/>
        <note>catalytic</note>
    </ligand>
</feature>
<dbReference type="Gene3D" id="3.10.180.10">
    <property type="entry name" value="2,3-Dihydroxybiphenyl 1,2-Dioxygenase, domain 1"/>
    <property type="match status" value="2"/>
</dbReference>
<dbReference type="InterPro" id="IPR029068">
    <property type="entry name" value="Glyas_Bleomycin-R_OHBP_Dase"/>
</dbReference>
<keyword evidence="1" id="KW-0119">Carbohydrate metabolism</keyword>
<comment type="function">
    <text evidence="2">Catalyzes the conversion of 3-dehydroshikimate to protocatechuate (3,4-dihydroxybenzoate), a common intermediate of quinate and shikimate degradation pathways.</text>
</comment>
<dbReference type="SUPFAM" id="SSF54593">
    <property type="entry name" value="Glyoxalase/Bleomycin resistance protein/Dihydroxybiphenyl dioxygenase"/>
    <property type="match status" value="1"/>
</dbReference>
<comment type="caution">
    <text evidence="2">Lacks conserved residue(s) required for the propagation of feature annotation.</text>
</comment>
<dbReference type="GO" id="GO:0046872">
    <property type="term" value="F:metal ion binding"/>
    <property type="evidence" value="ECO:0007669"/>
    <property type="project" value="UniProtKB-UniRule"/>
</dbReference>
<dbReference type="UniPathway" id="UPA00088"/>
<evidence type="ECO:0000256" key="2">
    <source>
        <dbReference type="HAMAP-Rule" id="MF_02238"/>
    </source>
</evidence>
<keyword evidence="5" id="KW-1185">Reference proteome</keyword>
<dbReference type="Gene3D" id="3.20.20.150">
    <property type="entry name" value="Divalent-metal-dependent TIM barrel enzymes"/>
    <property type="match status" value="1"/>
</dbReference>
<evidence type="ECO:0000259" key="3">
    <source>
        <dbReference type="PROSITE" id="PS51819"/>
    </source>
</evidence>
<dbReference type="GO" id="GO:0046279">
    <property type="term" value="P:3,4-dihydroxybenzoate biosynthetic process"/>
    <property type="evidence" value="ECO:0007669"/>
    <property type="project" value="UniProtKB-UniRule"/>
</dbReference>
<dbReference type="InterPro" id="IPR037523">
    <property type="entry name" value="VOC_core"/>
</dbReference>
<reference evidence="4 5" key="1">
    <citation type="submission" date="2019-10" db="EMBL/GenBank/DDBJ databases">
        <title>Georgenia wutianyii sp. nov. and Georgenia yuyongxinii sp. nov. isolated from plateau pika (Ochotona curzoniae) in the Qinghai-Tibet plateau of China.</title>
        <authorList>
            <person name="Tian Z."/>
        </authorList>
    </citation>
    <scope>NUCLEOTIDE SEQUENCE [LARGE SCALE GENOMIC DNA]</scope>
    <source>
        <strain evidence="4 5">DSM 21501</strain>
    </source>
</reference>
<dbReference type="RefSeq" id="WP_152202039.1">
    <property type="nucleotide sequence ID" value="NZ_VUKF01000010.1"/>
</dbReference>
<dbReference type="GO" id="GO:0046565">
    <property type="term" value="F:3-dehydroshikimate dehydratase activity"/>
    <property type="evidence" value="ECO:0007669"/>
    <property type="project" value="UniProtKB-UniRule"/>
</dbReference>
<dbReference type="HAMAP" id="MF_02238">
    <property type="entry name" value="DSD"/>
    <property type="match status" value="1"/>
</dbReference>
<accession>A0A7J5UNM0</accession>
<dbReference type="EMBL" id="WHJE01000049">
    <property type="protein sequence ID" value="KAE8763947.1"/>
    <property type="molecule type" value="Genomic_DNA"/>
</dbReference>
<dbReference type="PANTHER" id="PTHR12110">
    <property type="entry name" value="HYDROXYPYRUVATE ISOMERASE"/>
    <property type="match status" value="1"/>
</dbReference>
<evidence type="ECO:0000313" key="4">
    <source>
        <dbReference type="EMBL" id="KAE8763947.1"/>
    </source>
</evidence>
<feature type="binding site" evidence="2">
    <location>
        <position position="242"/>
    </location>
    <ligand>
        <name>a divalent metal cation</name>
        <dbReference type="ChEBI" id="CHEBI:60240"/>
        <note>catalytic</note>
    </ligand>
</feature>
<dbReference type="InterPro" id="IPR004360">
    <property type="entry name" value="Glyas_Fos-R_dOase_dom"/>
</dbReference>
<organism evidence="4 5">
    <name type="scientific">Georgenia thermotolerans</name>
    <dbReference type="NCBI Taxonomy" id="527326"/>
    <lineage>
        <taxon>Bacteria</taxon>
        <taxon>Bacillati</taxon>
        <taxon>Actinomycetota</taxon>
        <taxon>Actinomycetes</taxon>
        <taxon>Micrococcales</taxon>
        <taxon>Bogoriellaceae</taxon>
        <taxon>Georgenia</taxon>
    </lineage>
</organism>